<proteinExistence type="predicted"/>
<comment type="subcellular location">
    <subcellularLocation>
        <location evidence="1">Plastid</location>
    </subcellularLocation>
</comment>
<sequence>MVVVVALLVSTVVGFQAPPPPPPQRRPVRRVLAEMPGVEADADVAPSDVESAGNEIESLKVVVAAKDAEASLLRLCAATSRGACATEFERADVDEACRELEAGENPNASLVGRWRLAYSSEPGLYRSSPFFWGFSQLLRDQSAPVTPRNSKSSNLADAIYAVTDALPFYDVGPAFHTIRDGELVSEVHLRIKVFDALLPAATSIMTTTARASPSARGLTLALVKTEVKDSTIADVPGFGFIGDLAFPTESAFDQLADSLQLAPQASTVDMLATYTSDSMRITRTDSGLLFVHVKDPQSSDFLAGSSLVNE</sequence>
<feature type="domain" description="Plastid lipid-associated protein/fibrillin conserved" evidence="3">
    <location>
        <begin position="67"/>
        <end position="291"/>
    </location>
</feature>
<evidence type="ECO:0000313" key="5">
    <source>
        <dbReference type="Proteomes" id="UP001230188"/>
    </source>
</evidence>
<dbReference type="AlphaFoldDB" id="A0AAD7XJI2"/>
<evidence type="ECO:0000256" key="1">
    <source>
        <dbReference type="ARBA" id="ARBA00004474"/>
    </source>
</evidence>
<dbReference type="GO" id="GO:0009536">
    <property type="term" value="C:plastid"/>
    <property type="evidence" value="ECO:0007669"/>
    <property type="project" value="UniProtKB-SubCell"/>
</dbReference>
<dbReference type="EMBL" id="JAQMWT010000487">
    <property type="protein sequence ID" value="KAJ8600661.1"/>
    <property type="molecule type" value="Genomic_DNA"/>
</dbReference>
<dbReference type="InterPro" id="IPR006843">
    <property type="entry name" value="PAP/fibrillin_dom"/>
</dbReference>
<dbReference type="Pfam" id="PF04755">
    <property type="entry name" value="PAP_fibrillin"/>
    <property type="match status" value="1"/>
</dbReference>
<dbReference type="InterPro" id="IPR039633">
    <property type="entry name" value="PAP"/>
</dbReference>
<comment type="caution">
    <text evidence="4">The sequence shown here is derived from an EMBL/GenBank/DDBJ whole genome shotgun (WGS) entry which is preliminary data.</text>
</comment>
<reference evidence="4" key="1">
    <citation type="submission" date="2023-01" db="EMBL/GenBank/DDBJ databases">
        <title>Metagenome sequencing of chrysophaentin producing Chrysophaeum taylorii.</title>
        <authorList>
            <person name="Davison J."/>
            <person name="Bewley C."/>
        </authorList>
    </citation>
    <scope>NUCLEOTIDE SEQUENCE</scope>
    <source>
        <strain evidence="4">NIES-1699</strain>
    </source>
</reference>
<gene>
    <name evidence="4" type="ORF">CTAYLR_010687</name>
</gene>
<keyword evidence="2" id="KW-0934">Plastid</keyword>
<accession>A0AAD7XJI2</accession>
<dbReference type="Proteomes" id="UP001230188">
    <property type="component" value="Unassembled WGS sequence"/>
</dbReference>
<keyword evidence="5" id="KW-1185">Reference proteome</keyword>
<evidence type="ECO:0000313" key="4">
    <source>
        <dbReference type="EMBL" id="KAJ8600661.1"/>
    </source>
</evidence>
<evidence type="ECO:0000256" key="2">
    <source>
        <dbReference type="ARBA" id="ARBA00022640"/>
    </source>
</evidence>
<name>A0AAD7XJI2_9STRA</name>
<organism evidence="4 5">
    <name type="scientific">Chrysophaeum taylorii</name>
    <dbReference type="NCBI Taxonomy" id="2483200"/>
    <lineage>
        <taxon>Eukaryota</taxon>
        <taxon>Sar</taxon>
        <taxon>Stramenopiles</taxon>
        <taxon>Ochrophyta</taxon>
        <taxon>Pelagophyceae</taxon>
        <taxon>Pelagomonadales</taxon>
        <taxon>Pelagomonadaceae</taxon>
        <taxon>Chrysophaeum</taxon>
    </lineage>
</organism>
<dbReference type="PANTHER" id="PTHR31906">
    <property type="entry name" value="PLASTID-LIPID-ASSOCIATED PROTEIN 4, CHLOROPLASTIC-RELATED"/>
    <property type="match status" value="1"/>
</dbReference>
<evidence type="ECO:0000259" key="3">
    <source>
        <dbReference type="Pfam" id="PF04755"/>
    </source>
</evidence>
<protein>
    <recommendedName>
        <fullName evidence="3">Plastid lipid-associated protein/fibrillin conserved domain-containing protein</fullName>
    </recommendedName>
</protein>